<proteinExistence type="inferred from homology"/>
<dbReference type="PANTHER" id="PTHR36845">
    <property type="entry name" value="HYDROLASE, PUTATIVE (AFU_ORTHOLOGUE AFUA_7G05090)-RELATED"/>
    <property type="match status" value="1"/>
</dbReference>
<reference evidence="3" key="1">
    <citation type="submission" date="2011-10" db="EMBL/GenBank/DDBJ databases">
        <title>The Genome Sequence of Fusarium oxysporum HDV247.</title>
        <authorList>
            <consortium name="The Broad Institute Genome Sequencing Platform"/>
            <person name="Ma L.-J."/>
            <person name="Gale L.R."/>
            <person name="Schwartz D.C."/>
            <person name="Zhou S."/>
            <person name="Corby-Kistler H."/>
            <person name="Young S.K."/>
            <person name="Zeng Q."/>
            <person name="Gargeya S."/>
            <person name="Fitzgerald M."/>
            <person name="Haas B."/>
            <person name="Abouelleil A."/>
            <person name="Alvarado L."/>
            <person name="Arachchi H.M."/>
            <person name="Berlin A."/>
            <person name="Brown A."/>
            <person name="Chapman S.B."/>
            <person name="Chen Z."/>
            <person name="Dunbar C."/>
            <person name="Freedman E."/>
            <person name="Gearin G."/>
            <person name="Goldberg J."/>
            <person name="Griggs A."/>
            <person name="Gujja S."/>
            <person name="Heiman D."/>
            <person name="Howarth C."/>
            <person name="Larson L."/>
            <person name="Lui A."/>
            <person name="MacDonald P.J.P."/>
            <person name="Montmayeur A."/>
            <person name="Murphy C."/>
            <person name="Neiman D."/>
            <person name="Pearson M."/>
            <person name="Priest M."/>
            <person name="Roberts A."/>
            <person name="Saif S."/>
            <person name="Shea T."/>
            <person name="Shenoy N."/>
            <person name="Sisk P."/>
            <person name="Stolte C."/>
            <person name="Sykes S."/>
            <person name="Wortman J."/>
            <person name="Nusbaum C."/>
            <person name="Birren B."/>
        </authorList>
    </citation>
    <scope>NUCLEOTIDE SEQUENCE [LARGE SCALE GENOMIC DNA]</scope>
    <source>
        <strain evidence="3">HDV247</strain>
    </source>
</reference>
<comment type="similarity">
    <text evidence="2">Belongs to the glycosyl hydrolase 88 family.</text>
</comment>
<dbReference type="InterPro" id="IPR008928">
    <property type="entry name" value="6-hairpin_glycosidase_sf"/>
</dbReference>
<dbReference type="SUPFAM" id="SSF48208">
    <property type="entry name" value="Six-hairpin glycosidases"/>
    <property type="match status" value="1"/>
</dbReference>
<dbReference type="EMBL" id="JH650973">
    <property type="protein sequence ID" value="EXA40139.1"/>
    <property type="molecule type" value="Genomic_DNA"/>
</dbReference>
<gene>
    <name evidence="3" type="ORF">FOVG_09075</name>
</gene>
<protein>
    <recommendedName>
        <fullName evidence="4">Glucuronyl hydrolase</fullName>
    </recommendedName>
</protein>
<evidence type="ECO:0000256" key="2">
    <source>
        <dbReference type="ARBA" id="ARBA00038358"/>
    </source>
</evidence>
<dbReference type="GO" id="GO:0052757">
    <property type="term" value="F:chondroitin hydrolase activity"/>
    <property type="evidence" value="ECO:0007669"/>
    <property type="project" value="TreeGrafter"/>
</dbReference>
<dbReference type="InterPro" id="IPR012341">
    <property type="entry name" value="6hp_glycosidase-like_sf"/>
</dbReference>
<dbReference type="PANTHER" id="PTHR36845:SF1">
    <property type="entry name" value="HYDROLASE, PUTATIVE (AFU_ORTHOLOGUE AFUA_7G05090)-RELATED"/>
    <property type="match status" value="1"/>
</dbReference>
<dbReference type="FunFam" id="1.50.10.10:FF:000048">
    <property type="entry name" value="Unsaturated chondroitin disaccharide hydrolase"/>
    <property type="match status" value="1"/>
</dbReference>
<name>W9P4R7_FUSOX</name>
<dbReference type="GO" id="GO:0000272">
    <property type="term" value="P:polysaccharide catabolic process"/>
    <property type="evidence" value="ECO:0007669"/>
    <property type="project" value="TreeGrafter"/>
</dbReference>
<reference evidence="3" key="2">
    <citation type="submission" date="2012-05" db="EMBL/GenBank/DDBJ databases">
        <title>Annotation of the Genome Sequence of Fusarium oxysporum HDV247.</title>
        <authorList>
            <consortium name="The Broad Institute Genomics Platform"/>
            <person name="Ma L.-J."/>
            <person name="Corby-Kistler H."/>
            <person name="Broz K."/>
            <person name="Gale L.R."/>
            <person name="Jonkers W."/>
            <person name="O'Donnell K."/>
            <person name="Ploetz R."/>
            <person name="Steinberg C."/>
            <person name="Schwartz D.C."/>
            <person name="VanEtten H."/>
            <person name="Zhou S."/>
            <person name="Young S.K."/>
            <person name="Zeng Q."/>
            <person name="Gargeya S."/>
            <person name="Fitzgerald M."/>
            <person name="Abouelleil A."/>
            <person name="Alvarado L."/>
            <person name="Chapman S.B."/>
            <person name="Gainer-Dewar J."/>
            <person name="Goldberg J."/>
            <person name="Griggs A."/>
            <person name="Gujja S."/>
            <person name="Hansen M."/>
            <person name="Howarth C."/>
            <person name="Imamovic A."/>
            <person name="Ireland A."/>
            <person name="Larimer J."/>
            <person name="McCowan C."/>
            <person name="Murphy C."/>
            <person name="Pearson M."/>
            <person name="Poon T.W."/>
            <person name="Priest M."/>
            <person name="Roberts A."/>
            <person name="Saif S."/>
            <person name="Shea T."/>
            <person name="Sykes S."/>
            <person name="Wortman J."/>
            <person name="Nusbaum C."/>
            <person name="Birren B."/>
        </authorList>
    </citation>
    <scope>NUCLEOTIDE SEQUENCE</scope>
    <source>
        <strain evidence="3">HDV247</strain>
    </source>
</reference>
<dbReference type="Gene3D" id="1.50.10.10">
    <property type="match status" value="1"/>
</dbReference>
<dbReference type="HOGENOM" id="CLU_027158_2_0_1"/>
<dbReference type="AlphaFoldDB" id="W9P4R7"/>
<organism evidence="3">
    <name type="scientific">Fusarium oxysporum f. sp. pisi HDV247</name>
    <dbReference type="NCBI Taxonomy" id="1080344"/>
    <lineage>
        <taxon>Eukaryota</taxon>
        <taxon>Fungi</taxon>
        <taxon>Dikarya</taxon>
        <taxon>Ascomycota</taxon>
        <taxon>Pezizomycotina</taxon>
        <taxon>Sordariomycetes</taxon>
        <taxon>Hypocreomycetidae</taxon>
        <taxon>Hypocreales</taxon>
        <taxon>Nectriaceae</taxon>
        <taxon>Fusarium</taxon>
        <taxon>Fusarium oxysporum species complex</taxon>
    </lineage>
</organism>
<dbReference type="OrthoDB" id="2317065at2759"/>
<dbReference type="Proteomes" id="UP000030751">
    <property type="component" value="Unassembled WGS sequence"/>
</dbReference>
<dbReference type="InterPro" id="IPR052369">
    <property type="entry name" value="UG_Glycosaminoglycan_Hydrolase"/>
</dbReference>
<evidence type="ECO:0000256" key="1">
    <source>
        <dbReference type="ARBA" id="ARBA00022801"/>
    </source>
</evidence>
<sequence length="518" mass="57480">MTAFKGTNTKQFNQTYTLYRNHSSVPQIMTISNGINGHTNGHTNGSATTSSKNGTLFAKPHKASISSIVSELFEDNITAKILHAAESGLVNNNPPLAYPEYVPQTGSDAGKYILREKLFWTCGFFPGSIYSLIERLIKYPQASAGDANKQQLLKQLLAVGRAWSDPLHEYAQRTDTHDMSFMIQPSMRVRWETLHESTALESIITAARSLYSRYNANVGAIRSWDVLSQNGVDISSMTEDFLVIIDSMCNLDLLYYAAAQTGQTGMAEAATAHAKALIKALLRQETDESVGRTMYSTFHVVNFDPKNGSVKEKRTGQGYAANSTWARGQAWGILGYSQTYNWTKDPEFLDAAIGLAEYFIFRLLKSPDCVEVPVSGEDRTKGRYVPLWDFDAPIDTSAPLRDSSAGIIAANGMLVLSQALAGSGSPDLSERYRSMAIRIVKDTLDFSLAQEKSKVTLRSDGKFEVQDLKPEAHFEAILKNATANHNAKDYKRYWDHGLVYADYYLIEFGNRLLKMGLV</sequence>
<evidence type="ECO:0000313" key="3">
    <source>
        <dbReference type="EMBL" id="EXA40139.1"/>
    </source>
</evidence>
<accession>W9P4R7</accession>
<evidence type="ECO:0008006" key="4">
    <source>
        <dbReference type="Google" id="ProtNLM"/>
    </source>
</evidence>
<keyword evidence="1" id="KW-0378">Hydrolase</keyword>